<dbReference type="RefSeq" id="XP_027088594.1">
    <property type="nucleotide sequence ID" value="XM_027232793.1"/>
</dbReference>
<organism evidence="2 3">
    <name type="scientific">Coffea arabica</name>
    <name type="common">Arabian coffee</name>
    <dbReference type="NCBI Taxonomy" id="13443"/>
    <lineage>
        <taxon>Eukaryota</taxon>
        <taxon>Viridiplantae</taxon>
        <taxon>Streptophyta</taxon>
        <taxon>Embryophyta</taxon>
        <taxon>Tracheophyta</taxon>
        <taxon>Spermatophyta</taxon>
        <taxon>Magnoliopsida</taxon>
        <taxon>eudicotyledons</taxon>
        <taxon>Gunneridae</taxon>
        <taxon>Pentapetalae</taxon>
        <taxon>asterids</taxon>
        <taxon>lamiids</taxon>
        <taxon>Gentianales</taxon>
        <taxon>Rubiaceae</taxon>
        <taxon>Ixoroideae</taxon>
        <taxon>Gardenieae complex</taxon>
        <taxon>Bertiereae - Coffeeae clade</taxon>
        <taxon>Coffeeae</taxon>
        <taxon>Coffea</taxon>
    </lineage>
</organism>
<dbReference type="SUPFAM" id="SSF53098">
    <property type="entry name" value="Ribonuclease H-like"/>
    <property type="match status" value="1"/>
</dbReference>
<dbReference type="InterPro" id="IPR036397">
    <property type="entry name" value="RNaseH_sf"/>
</dbReference>
<reference evidence="2" key="1">
    <citation type="journal article" date="2025" name="Foods">
        <title>Unveiling the Microbial Signatures of Arabica Coffee Cherries: Insights into Ripeness Specific Diversity, Functional Traits, and Implications for Quality and Safety.</title>
        <authorList>
            <consortium name="RefSeq"/>
            <person name="Tenea G.N."/>
            <person name="Cifuentes V."/>
            <person name="Reyes P."/>
            <person name="Cevallos-Vallejos M."/>
        </authorList>
    </citation>
    <scope>NUCLEOTIDE SEQUENCE [LARGE SCALE GENOMIC DNA]</scope>
</reference>
<dbReference type="Gene3D" id="3.30.420.10">
    <property type="entry name" value="Ribonuclease H-like superfamily/Ribonuclease H"/>
    <property type="match status" value="1"/>
</dbReference>
<dbReference type="PANTHER" id="PTHR45835">
    <property type="entry name" value="YALI0A06105P"/>
    <property type="match status" value="1"/>
</dbReference>
<proteinExistence type="predicted"/>
<dbReference type="InterPro" id="IPR012337">
    <property type="entry name" value="RNaseH-like_sf"/>
</dbReference>
<keyword evidence="2" id="KW-1185">Reference proteome</keyword>
<evidence type="ECO:0000259" key="1">
    <source>
        <dbReference type="PROSITE" id="PS50994"/>
    </source>
</evidence>
<evidence type="ECO:0000313" key="2">
    <source>
        <dbReference type="Proteomes" id="UP001652660"/>
    </source>
</evidence>
<reference evidence="3" key="2">
    <citation type="submission" date="2025-08" db="UniProtKB">
        <authorList>
            <consortium name="RefSeq"/>
        </authorList>
    </citation>
    <scope>IDENTIFICATION</scope>
    <source>
        <tissue evidence="3">Leaves</tissue>
    </source>
</reference>
<dbReference type="GO" id="GO:0015074">
    <property type="term" value="P:DNA integration"/>
    <property type="evidence" value="ECO:0007669"/>
    <property type="project" value="InterPro"/>
</dbReference>
<dbReference type="Proteomes" id="UP001652660">
    <property type="component" value="Chromosome 9e"/>
</dbReference>
<sequence length="354" mass="41749">MRQCRLMEFLEDYDCTINYHPGKTNVAANVLSRKAQLAGLMIREWNLLEDVSEWNPHLEPQTDIFGNIMVKSTLLDRIKEGQKKEPTVQKWLEKVQKGELPDFNLGLPRIQGGHDAVWVIVDRLTKSAHFLPVNMKYSLEKLVKLYIDEIVRLHGVPVSIVSDRDPRFVSRFWQKLQETLGIKLNYSTTYHSQTDGQSERTIQTLEDMLRSCIMDFGGSWGQYMTLVEFAYNNNYHASIQMAPYEALYGRKFRSPIHWDEKDHLDLTHILQPEDIELDESLTYEERAIRLLDRKVKDLRNKQIPLVKVLWKYHEVEEATWELEADMQEKYPELFASKCMNFAVEILLRWRDVRT</sequence>
<dbReference type="PROSITE" id="PS50994">
    <property type="entry name" value="INTEGRASE"/>
    <property type="match status" value="1"/>
</dbReference>
<dbReference type="AlphaFoldDB" id="A0A6P6UDK4"/>
<dbReference type="PANTHER" id="PTHR45835:SF99">
    <property type="entry name" value="CHROMO DOMAIN-CONTAINING PROTEIN-RELATED"/>
    <property type="match status" value="1"/>
</dbReference>
<name>A0A6P6UDK4_COFAR</name>
<accession>A0A6P6UDK4</accession>
<feature type="domain" description="Integrase catalytic" evidence="1">
    <location>
        <begin position="82"/>
        <end position="251"/>
    </location>
</feature>
<dbReference type="GO" id="GO:0003676">
    <property type="term" value="F:nucleic acid binding"/>
    <property type="evidence" value="ECO:0007669"/>
    <property type="project" value="InterPro"/>
</dbReference>
<dbReference type="GeneID" id="113709950"/>
<dbReference type="OrthoDB" id="115950at2759"/>
<gene>
    <name evidence="3" type="primary">LOC113709950</name>
</gene>
<evidence type="ECO:0000313" key="3">
    <source>
        <dbReference type="RefSeq" id="XP_027088594.1"/>
    </source>
</evidence>
<protein>
    <recommendedName>
        <fullName evidence="1">Integrase catalytic domain-containing protein</fullName>
    </recommendedName>
</protein>
<dbReference type="InterPro" id="IPR001584">
    <property type="entry name" value="Integrase_cat-core"/>
</dbReference>